<protein>
    <submittedName>
        <fullName evidence="1">Uncharacterized protein</fullName>
    </submittedName>
</protein>
<name>X6N8D9_RETFI</name>
<evidence type="ECO:0000313" key="2">
    <source>
        <dbReference type="Proteomes" id="UP000023152"/>
    </source>
</evidence>
<dbReference type="AlphaFoldDB" id="X6N8D9"/>
<evidence type="ECO:0000313" key="1">
    <source>
        <dbReference type="EMBL" id="ETO22178.1"/>
    </source>
</evidence>
<proteinExistence type="predicted"/>
<dbReference type="EMBL" id="ASPP01010968">
    <property type="protein sequence ID" value="ETO22178.1"/>
    <property type="molecule type" value="Genomic_DNA"/>
</dbReference>
<comment type="caution">
    <text evidence="1">The sequence shown here is derived from an EMBL/GenBank/DDBJ whole genome shotgun (WGS) entry which is preliminary data.</text>
</comment>
<accession>X6N8D9</accession>
<gene>
    <name evidence="1" type="ORF">RFI_15022</name>
</gene>
<sequence>MNLERLSSLSPPQPQFVSTSFLSAQPNGTTFPGRSQLCSANNSCVQKPSDGSNLGHALDTRNVFGGAQLPDFGQLITPSGTPGFEKMLQFPLTTPSPSLSMLNSVCMNTINHNNNNNNNNGNTLMSELNMQGGMAGTGIDFGLPDITNTPTPSTLNLFNSIHAALNGQSHLQNSIPMTTYAQTPTMPMFTTAGGASTSCNPLHAASILPSTMNSLIHTSNNLVRSVGNFGLQSSPPPNMLGMPITGTVTTTNKFIVFIKFVYCLNVKNAG</sequence>
<dbReference type="Proteomes" id="UP000023152">
    <property type="component" value="Unassembled WGS sequence"/>
</dbReference>
<reference evidence="1 2" key="1">
    <citation type="journal article" date="2013" name="Curr. Biol.">
        <title>The Genome of the Foraminiferan Reticulomyxa filosa.</title>
        <authorList>
            <person name="Glockner G."/>
            <person name="Hulsmann N."/>
            <person name="Schleicher M."/>
            <person name="Noegel A.A."/>
            <person name="Eichinger L."/>
            <person name="Gallinger C."/>
            <person name="Pawlowski J."/>
            <person name="Sierra R."/>
            <person name="Euteneuer U."/>
            <person name="Pillet L."/>
            <person name="Moustafa A."/>
            <person name="Platzer M."/>
            <person name="Groth M."/>
            <person name="Szafranski K."/>
            <person name="Schliwa M."/>
        </authorList>
    </citation>
    <scope>NUCLEOTIDE SEQUENCE [LARGE SCALE GENOMIC DNA]</scope>
</reference>
<organism evidence="1 2">
    <name type="scientific">Reticulomyxa filosa</name>
    <dbReference type="NCBI Taxonomy" id="46433"/>
    <lineage>
        <taxon>Eukaryota</taxon>
        <taxon>Sar</taxon>
        <taxon>Rhizaria</taxon>
        <taxon>Retaria</taxon>
        <taxon>Foraminifera</taxon>
        <taxon>Monothalamids</taxon>
        <taxon>Reticulomyxidae</taxon>
        <taxon>Reticulomyxa</taxon>
    </lineage>
</organism>
<keyword evidence="2" id="KW-1185">Reference proteome</keyword>